<dbReference type="KEGG" id="evi:Echvi_0969"/>
<dbReference type="EMBL" id="CP003346">
    <property type="protein sequence ID" value="AGA77240.1"/>
    <property type="molecule type" value="Genomic_DNA"/>
</dbReference>
<dbReference type="SUPFAM" id="SSF49344">
    <property type="entry name" value="CBD9-like"/>
    <property type="match status" value="1"/>
</dbReference>
<keyword evidence="4" id="KW-1185">Reference proteome</keyword>
<dbReference type="GO" id="GO:0016052">
    <property type="term" value="P:carbohydrate catabolic process"/>
    <property type="evidence" value="ECO:0007669"/>
    <property type="project" value="InterPro"/>
</dbReference>
<dbReference type="Gene3D" id="2.60.40.1190">
    <property type="match status" value="1"/>
</dbReference>
<dbReference type="InterPro" id="IPR010502">
    <property type="entry name" value="Carb-bd_dom_fam9"/>
</dbReference>
<accession>L0FX62</accession>
<dbReference type="PANTHER" id="PTHR35532">
    <property type="entry name" value="SIMILAR TO POLYHYDROXYALKANOATE DEPOLYMERASE"/>
    <property type="match status" value="1"/>
</dbReference>
<feature type="domain" description="Carbohydrate-binding" evidence="2">
    <location>
        <begin position="40"/>
        <end position="193"/>
    </location>
</feature>
<evidence type="ECO:0000313" key="3">
    <source>
        <dbReference type="EMBL" id="AGA77240.1"/>
    </source>
</evidence>
<feature type="chain" id="PRO_5003942010" description="Carbohydrate-binding domain-containing protein" evidence="1">
    <location>
        <begin position="20"/>
        <end position="354"/>
    </location>
</feature>
<dbReference type="AlphaFoldDB" id="L0FX62"/>
<dbReference type="eggNOG" id="COG3509">
    <property type="taxonomic scope" value="Bacteria"/>
</dbReference>
<dbReference type="GO" id="GO:0004553">
    <property type="term" value="F:hydrolase activity, hydrolyzing O-glycosyl compounds"/>
    <property type="evidence" value="ECO:0007669"/>
    <property type="project" value="InterPro"/>
</dbReference>
<evidence type="ECO:0000256" key="1">
    <source>
        <dbReference type="SAM" id="SignalP"/>
    </source>
</evidence>
<name>L0FX62_ECHVK</name>
<dbReference type="RefSeq" id="WP_015264804.1">
    <property type="nucleotide sequence ID" value="NC_019904.1"/>
</dbReference>
<dbReference type="Pfam" id="PF06452">
    <property type="entry name" value="CBM9_1"/>
    <property type="match status" value="1"/>
</dbReference>
<dbReference type="PATRIC" id="fig|926556.3.peg.996"/>
<organism evidence="3 4">
    <name type="scientific">Echinicola vietnamensis (strain DSM 17526 / LMG 23754 / KMM 6221)</name>
    <dbReference type="NCBI Taxonomy" id="926556"/>
    <lineage>
        <taxon>Bacteria</taxon>
        <taxon>Pseudomonadati</taxon>
        <taxon>Bacteroidota</taxon>
        <taxon>Cytophagia</taxon>
        <taxon>Cytophagales</taxon>
        <taxon>Cyclobacteriaceae</taxon>
        <taxon>Echinicola</taxon>
    </lineage>
</organism>
<dbReference type="Proteomes" id="UP000010796">
    <property type="component" value="Chromosome"/>
</dbReference>
<sequence>MIPIRFFLLLLILPFHLSAQQPSDRKHYVTYQTTGSLHMDGKLDEKDWQEAAWSDMFVDIEGDAKPSPLYDSKLKMLWDDENLYIGIWMEEPDLWATYTKRESVIFHQNDIEVFIDPDGDTHHYYELEINALGTEWDLMMTKPYRNGGAPINGWNINGFKKGLDLQGTVNDPTDRDTAWTVEMAIPWKALSQRGPAYAPPKDGQQWRINFSRVQWQLETKNGQYVKKINPETGKHFPEYNWVWSPQGAINMHIPENWGYLQFAAQPVGTASVLFQMATDEKVKDALRALYHKQHRYFKTHGEYATQLSQLPEVDDLVEFHPQFEVSATRFKLSAPAIHHDRTWFITEDSKIWQE</sequence>
<evidence type="ECO:0000313" key="4">
    <source>
        <dbReference type="Proteomes" id="UP000010796"/>
    </source>
</evidence>
<evidence type="ECO:0000259" key="2">
    <source>
        <dbReference type="Pfam" id="PF06452"/>
    </source>
</evidence>
<protein>
    <recommendedName>
        <fullName evidence="2">Carbohydrate-binding domain-containing protein</fullName>
    </recommendedName>
</protein>
<dbReference type="HOGENOM" id="CLU_049171_0_0_10"/>
<dbReference type="GO" id="GO:0030246">
    <property type="term" value="F:carbohydrate binding"/>
    <property type="evidence" value="ECO:0007669"/>
    <property type="project" value="InterPro"/>
</dbReference>
<dbReference type="CDD" id="cd09620">
    <property type="entry name" value="CBM9_like_3"/>
    <property type="match status" value="1"/>
</dbReference>
<dbReference type="PANTHER" id="PTHR35532:SF5">
    <property type="entry name" value="CARBOHYDRATE-BINDING DOMAIN-CONTAINING PROTEIN"/>
    <property type="match status" value="1"/>
</dbReference>
<feature type="signal peptide" evidence="1">
    <location>
        <begin position="1"/>
        <end position="19"/>
    </location>
</feature>
<dbReference type="OrthoDB" id="9786766at2"/>
<gene>
    <name evidence="3" type="ordered locus">Echvi_0969</name>
</gene>
<proteinExistence type="predicted"/>
<keyword evidence="1" id="KW-0732">Signal</keyword>
<dbReference type="STRING" id="926556.Echvi_0969"/>
<reference evidence="4" key="1">
    <citation type="submission" date="2012-02" db="EMBL/GenBank/DDBJ databases">
        <title>The complete genome of Echinicola vietnamensis DSM 17526.</title>
        <authorList>
            <person name="Lucas S."/>
            <person name="Copeland A."/>
            <person name="Lapidus A."/>
            <person name="Glavina del Rio T."/>
            <person name="Dalin E."/>
            <person name="Tice H."/>
            <person name="Bruce D."/>
            <person name="Goodwin L."/>
            <person name="Pitluck S."/>
            <person name="Peters L."/>
            <person name="Ovchinnikova G."/>
            <person name="Teshima H."/>
            <person name="Kyrpides N."/>
            <person name="Mavromatis K."/>
            <person name="Ivanova N."/>
            <person name="Brettin T."/>
            <person name="Detter J.C."/>
            <person name="Han C."/>
            <person name="Larimer F."/>
            <person name="Land M."/>
            <person name="Hauser L."/>
            <person name="Markowitz V."/>
            <person name="Cheng J.-F."/>
            <person name="Hugenholtz P."/>
            <person name="Woyke T."/>
            <person name="Wu D."/>
            <person name="Brambilla E."/>
            <person name="Klenk H.-P."/>
            <person name="Eisen J.A."/>
        </authorList>
    </citation>
    <scope>NUCLEOTIDE SEQUENCE [LARGE SCALE GENOMIC DNA]</scope>
    <source>
        <strain evidence="4">DSM 17526 / LMG 23754 / KMM 6221</strain>
    </source>
</reference>